<dbReference type="CDD" id="cd09599">
    <property type="entry name" value="M1_LTA4H"/>
    <property type="match status" value="1"/>
</dbReference>
<dbReference type="InterPro" id="IPR049980">
    <property type="entry name" value="LTA4H_cat"/>
</dbReference>
<evidence type="ECO:0000259" key="12">
    <source>
        <dbReference type="SMART" id="SM01263"/>
    </source>
</evidence>
<dbReference type="GO" id="GO:0008237">
    <property type="term" value="F:metallopeptidase activity"/>
    <property type="evidence" value="ECO:0007669"/>
    <property type="project" value="UniProtKB-KW"/>
</dbReference>
<dbReference type="Pfam" id="PF01433">
    <property type="entry name" value="Peptidase_M1"/>
    <property type="match status" value="1"/>
</dbReference>
<dbReference type="FunFam" id="2.60.40.1730:FF:000004">
    <property type="entry name" value="Leukotriene A(4) hydrolase"/>
    <property type="match status" value="1"/>
</dbReference>
<keyword evidence="3" id="KW-0963">Cytoplasm</keyword>
<dbReference type="GO" id="GO:0005829">
    <property type="term" value="C:cytosol"/>
    <property type="evidence" value="ECO:0007669"/>
    <property type="project" value="TreeGrafter"/>
</dbReference>
<dbReference type="InterPro" id="IPR045357">
    <property type="entry name" value="Aminopeptidase_N-like_N"/>
</dbReference>
<keyword evidence="7 11" id="KW-0862">Zinc</keyword>
<dbReference type="Proteomes" id="UP000078561">
    <property type="component" value="Unassembled WGS sequence"/>
</dbReference>
<dbReference type="STRING" id="4829.A0A163IRD9"/>
<feature type="binding site" evidence="11">
    <location>
        <position position="300"/>
    </location>
    <ligand>
        <name>Zn(2+)</name>
        <dbReference type="ChEBI" id="CHEBI:29105"/>
        <note>catalytic</note>
    </ligand>
</feature>
<dbReference type="Gene3D" id="1.10.390.10">
    <property type="entry name" value="Neutral Protease Domain 2"/>
    <property type="match status" value="2"/>
</dbReference>
<evidence type="ECO:0000256" key="9">
    <source>
        <dbReference type="PIRSR" id="PIRSR634015-1"/>
    </source>
</evidence>
<evidence type="ECO:0000256" key="8">
    <source>
        <dbReference type="ARBA" id="ARBA00023049"/>
    </source>
</evidence>
<feature type="domain" description="Peptidase M1 leukotriene A4 hydrolase/aminopeptidase C-terminal" evidence="12">
    <location>
        <begin position="490"/>
        <end position="635"/>
    </location>
</feature>
<dbReference type="InterPro" id="IPR014782">
    <property type="entry name" value="Peptidase_M1_dom"/>
</dbReference>
<dbReference type="InterPro" id="IPR016024">
    <property type="entry name" value="ARM-type_fold"/>
</dbReference>
<keyword evidence="14" id="KW-1185">Reference proteome</keyword>
<keyword evidence="4" id="KW-0645">Protease</keyword>
<dbReference type="GO" id="GO:0004177">
    <property type="term" value="F:aminopeptidase activity"/>
    <property type="evidence" value="ECO:0007669"/>
    <property type="project" value="TreeGrafter"/>
</dbReference>
<dbReference type="PANTHER" id="PTHR45726:SF3">
    <property type="entry name" value="LEUKOTRIENE A-4 HYDROLASE"/>
    <property type="match status" value="1"/>
</dbReference>
<feature type="binding site" evidence="10">
    <location>
        <begin position="267"/>
        <end position="272"/>
    </location>
    <ligand>
        <name>a peptide</name>
        <dbReference type="ChEBI" id="CHEBI:60466"/>
    </ligand>
</feature>
<feature type="active site" description="Proton acceptor" evidence="9">
    <location>
        <position position="297"/>
    </location>
</feature>
<sequence>MCLSHSAPKDPSSLANLKQVKSTHLHLDWTISFDNKNITGSVLLDLETLEDNVDKVILDSSYLAIRRVSLNNQDLKYTLSERDPSLGSALTIQLGEPIATSGTKFQLKIDYSTTEKCTAIQFLEPEQTVGKKQPYLFSQCQAIHARAFCPCQDSPAIKLTYSASVTSPLPVVMSALKTDDCAAANGLTTYKFEQRTSIPSYLIAIAAGNLVSREIGPRSSVWCEPEVLEQAAWEFDSTEDFIRTGEELLTPYEWGRYDLLVLPPSFPYGGMENPCLTFVTPTLLAGDKSAVDVVAHEIAHSWMGNLVTTRNWLNEGHTMFIERKIIGRLHGEAERQFSAIVGWKALKEDVALFGADSPATVLKPDLSSGTDPDDYFSSVPYGKAKDKLPYHSMPNVFLDSQYLSIEKGFNLLYYIEKVVGGGDIFEPFLKSYVEKFAGQSITTDQWKDYLYEYFEKTHGQSLVDKLNTIDWDTWINGRGMPPVDPEFDTTLAKQCYDLADRWDKARNSSDLSGFSPSDVKSFTAGQKIVFLERLTDCDPLPHALIKKMDELYQLTSIRNADIRFRWQNLCVMTSYETIYPEVVEFITEQGRMKFVRPLYRLLYEAKNGKQLAIDTFLNHKHFYHPIAASLIEKDLGLKQ</sequence>
<dbReference type="FunFam" id="3.30.2010.30:FF:000001">
    <property type="entry name" value="Leukotriene A(4) hydrolase"/>
    <property type="match status" value="1"/>
</dbReference>
<comment type="cofactor">
    <cofactor evidence="11">
        <name>Zn(2+)</name>
        <dbReference type="ChEBI" id="CHEBI:29105"/>
    </cofactor>
    <text evidence="11">Binds 1 zinc ion per subunit.</text>
</comment>
<comment type="subcellular location">
    <subcellularLocation>
        <location evidence="1">Cytoplasm</location>
    </subcellularLocation>
</comment>
<accession>A0A163IRD9</accession>
<evidence type="ECO:0000313" key="14">
    <source>
        <dbReference type="Proteomes" id="UP000078561"/>
    </source>
</evidence>
<evidence type="ECO:0000256" key="7">
    <source>
        <dbReference type="ARBA" id="ARBA00022833"/>
    </source>
</evidence>
<feature type="active site" description="Proton donor" evidence="9">
    <location>
        <position position="381"/>
    </location>
</feature>
<dbReference type="EMBL" id="LT550056">
    <property type="protein sequence ID" value="SAL94920.1"/>
    <property type="molecule type" value="Genomic_DNA"/>
</dbReference>
<dbReference type="InterPro" id="IPR038502">
    <property type="entry name" value="M1_LTA-4_hydro/amino_C_sf"/>
</dbReference>
<reference evidence="13" key="1">
    <citation type="submission" date="2016-04" db="EMBL/GenBank/DDBJ databases">
        <authorList>
            <person name="Evans L.H."/>
            <person name="Alamgir A."/>
            <person name="Owens N."/>
            <person name="Weber N.D."/>
            <person name="Virtaneva K."/>
            <person name="Barbian K."/>
            <person name="Babar A."/>
            <person name="Rosenke K."/>
        </authorList>
    </citation>
    <scope>NUCLEOTIDE SEQUENCE [LARGE SCALE GENOMIC DNA]</scope>
    <source>
        <strain evidence="13">CBS 101.48</strain>
    </source>
</reference>
<dbReference type="FunCoup" id="A0A163IRD9">
    <property type="interactions" value="930"/>
</dbReference>
<keyword evidence="6" id="KW-0378">Hydrolase</keyword>
<dbReference type="Gene3D" id="1.25.40.320">
    <property type="entry name" value="Peptidase M1, leukotriene A4 hydrolase/aminopeptidase C-terminal domain"/>
    <property type="match status" value="1"/>
</dbReference>
<dbReference type="SMART" id="SM01263">
    <property type="entry name" value="Leuk-A4-hydro_C"/>
    <property type="match status" value="1"/>
</dbReference>
<dbReference type="SUPFAM" id="SSF55486">
    <property type="entry name" value="Metalloproteases ('zincins'), catalytic domain"/>
    <property type="match status" value="1"/>
</dbReference>
<proteinExistence type="inferred from homology"/>
<evidence type="ECO:0000256" key="5">
    <source>
        <dbReference type="ARBA" id="ARBA00022723"/>
    </source>
</evidence>
<dbReference type="InterPro" id="IPR027268">
    <property type="entry name" value="Peptidase_M4/M1_CTD_sf"/>
</dbReference>
<dbReference type="InterPro" id="IPR042097">
    <property type="entry name" value="Aminopeptidase_N-like_N_sf"/>
</dbReference>
<dbReference type="SUPFAM" id="SSF48371">
    <property type="entry name" value="ARM repeat"/>
    <property type="match status" value="1"/>
</dbReference>
<dbReference type="InParanoid" id="A0A163IRD9"/>
<feature type="binding site" evidence="11">
    <location>
        <position position="296"/>
    </location>
    <ligand>
        <name>Zn(2+)</name>
        <dbReference type="ChEBI" id="CHEBI:29105"/>
        <note>catalytic</note>
    </ligand>
</feature>
<keyword evidence="5 11" id="KW-0479">Metal-binding</keyword>
<dbReference type="InterPro" id="IPR034015">
    <property type="entry name" value="M1_LTA4H"/>
</dbReference>
<organism evidence="13">
    <name type="scientific">Absidia glauca</name>
    <name type="common">Pin mould</name>
    <dbReference type="NCBI Taxonomy" id="4829"/>
    <lineage>
        <taxon>Eukaryota</taxon>
        <taxon>Fungi</taxon>
        <taxon>Fungi incertae sedis</taxon>
        <taxon>Mucoromycota</taxon>
        <taxon>Mucoromycotina</taxon>
        <taxon>Mucoromycetes</taxon>
        <taxon>Mucorales</taxon>
        <taxon>Cunninghamellaceae</taxon>
        <taxon>Absidia</taxon>
    </lineage>
</organism>
<dbReference type="InterPro" id="IPR015211">
    <property type="entry name" value="Peptidase_M1_C"/>
</dbReference>
<evidence type="ECO:0000256" key="3">
    <source>
        <dbReference type="ARBA" id="ARBA00022490"/>
    </source>
</evidence>
<evidence type="ECO:0000256" key="2">
    <source>
        <dbReference type="ARBA" id="ARBA00010136"/>
    </source>
</evidence>
<protein>
    <recommendedName>
        <fullName evidence="12">Peptidase M1 leukotriene A4 hydrolase/aminopeptidase C-terminal domain-containing protein</fullName>
    </recommendedName>
</protein>
<evidence type="ECO:0000256" key="1">
    <source>
        <dbReference type="ARBA" id="ARBA00004496"/>
    </source>
</evidence>
<dbReference type="AlphaFoldDB" id="A0A163IRD9"/>
<evidence type="ECO:0000256" key="10">
    <source>
        <dbReference type="PIRSR" id="PIRSR634015-2"/>
    </source>
</evidence>
<dbReference type="InterPro" id="IPR001930">
    <property type="entry name" value="Peptidase_M1"/>
</dbReference>
<keyword evidence="8" id="KW-0482">Metalloprotease</keyword>
<dbReference type="SUPFAM" id="SSF63737">
    <property type="entry name" value="Leukotriene A4 hydrolase N-terminal domain"/>
    <property type="match status" value="1"/>
</dbReference>
<evidence type="ECO:0000256" key="6">
    <source>
        <dbReference type="ARBA" id="ARBA00022801"/>
    </source>
</evidence>
<dbReference type="PRINTS" id="PR00756">
    <property type="entry name" value="ALADIPTASE"/>
</dbReference>
<dbReference type="GO" id="GO:0008270">
    <property type="term" value="F:zinc ion binding"/>
    <property type="evidence" value="ECO:0007669"/>
    <property type="project" value="InterPro"/>
</dbReference>
<evidence type="ECO:0000256" key="11">
    <source>
        <dbReference type="PIRSR" id="PIRSR634015-3"/>
    </source>
</evidence>
<dbReference type="PANTHER" id="PTHR45726">
    <property type="entry name" value="LEUKOTRIENE A-4 HYDROLASE"/>
    <property type="match status" value="1"/>
</dbReference>
<evidence type="ECO:0000313" key="13">
    <source>
        <dbReference type="EMBL" id="SAL94920.1"/>
    </source>
</evidence>
<dbReference type="FunFam" id="1.25.40.320:FF:000001">
    <property type="entry name" value="Leukotriene A(4) hydrolase"/>
    <property type="match status" value="1"/>
</dbReference>
<gene>
    <name evidence="13" type="primary">ABSGL_00214.1 scaffold 367</name>
</gene>
<dbReference type="OMA" id="CTALQFI"/>
<dbReference type="Gene3D" id="3.30.2010.30">
    <property type="match status" value="1"/>
</dbReference>
<dbReference type="Pfam" id="PF17900">
    <property type="entry name" value="Peptidase_M1_N"/>
    <property type="match status" value="1"/>
</dbReference>
<dbReference type="OrthoDB" id="79562at2759"/>
<name>A0A163IRD9_ABSGL</name>
<feature type="binding site" evidence="10">
    <location>
        <begin position="139"/>
        <end position="141"/>
    </location>
    <ligand>
        <name>a peptide</name>
        <dbReference type="ChEBI" id="CHEBI:60466"/>
    </ligand>
</feature>
<comment type="similarity">
    <text evidence="2">Belongs to the peptidase M1 family.</text>
</comment>
<feature type="binding site" evidence="10">
    <location>
        <begin position="591"/>
        <end position="593"/>
    </location>
    <ligand>
        <name>a peptide</name>
        <dbReference type="ChEBI" id="CHEBI:60466"/>
    </ligand>
</feature>
<dbReference type="Gene3D" id="2.60.40.1730">
    <property type="entry name" value="tricorn interacting facor f3 domain"/>
    <property type="match status" value="1"/>
</dbReference>
<dbReference type="Pfam" id="PF09127">
    <property type="entry name" value="Leuk-A4-hydro_C"/>
    <property type="match status" value="1"/>
</dbReference>
<feature type="binding site" evidence="11">
    <location>
        <position position="315"/>
    </location>
    <ligand>
        <name>Zn(2+)</name>
        <dbReference type="ChEBI" id="CHEBI:29105"/>
        <note>catalytic</note>
    </ligand>
</feature>
<dbReference type="GO" id="GO:0004301">
    <property type="term" value="F:epoxide hydrolase activity"/>
    <property type="evidence" value="ECO:0007669"/>
    <property type="project" value="TreeGrafter"/>
</dbReference>
<dbReference type="GO" id="GO:0006508">
    <property type="term" value="P:proteolysis"/>
    <property type="evidence" value="ECO:0007669"/>
    <property type="project" value="UniProtKB-KW"/>
</dbReference>
<evidence type="ECO:0000256" key="4">
    <source>
        <dbReference type="ARBA" id="ARBA00022670"/>
    </source>
</evidence>